<dbReference type="Proteomes" id="UP001049176">
    <property type="component" value="Chromosome 9"/>
</dbReference>
<comment type="similarity">
    <text evidence="2">Belongs to the replication factor A protein 3 family.</text>
</comment>
<protein>
    <recommendedName>
        <fullName evidence="6">Replication factor A protein 3</fullName>
    </recommendedName>
</protein>
<keyword evidence="3" id="KW-0539">Nucleus</keyword>
<name>A0A9P7RQE4_9AGAR</name>
<reference evidence="4" key="1">
    <citation type="journal article" date="2021" name="Genome Biol. Evol.">
        <title>The assembled and annotated genome of the fairy-ring fungus Marasmius oreades.</title>
        <authorList>
            <person name="Hiltunen M."/>
            <person name="Ament-Velasquez S.L."/>
            <person name="Johannesson H."/>
        </authorList>
    </citation>
    <scope>NUCLEOTIDE SEQUENCE</scope>
    <source>
        <strain evidence="4">03SP1</strain>
    </source>
</reference>
<dbReference type="GO" id="GO:0003684">
    <property type="term" value="F:damaged DNA binding"/>
    <property type="evidence" value="ECO:0007669"/>
    <property type="project" value="TreeGrafter"/>
</dbReference>
<dbReference type="GO" id="GO:0005662">
    <property type="term" value="C:DNA replication factor A complex"/>
    <property type="evidence" value="ECO:0007669"/>
    <property type="project" value="TreeGrafter"/>
</dbReference>
<proteinExistence type="inferred from homology"/>
<evidence type="ECO:0008006" key="6">
    <source>
        <dbReference type="Google" id="ProtNLM"/>
    </source>
</evidence>
<dbReference type="PANTHER" id="PTHR15114:SF1">
    <property type="entry name" value="REPLICATION PROTEIN A 14 KDA SUBUNIT"/>
    <property type="match status" value="1"/>
</dbReference>
<sequence length="113" mass="12341">MEEQQSSPRVNSALLGKYTGRRVRLTGKVLNVNQAAKRALILASDGGEVSVQFHAENPGLDTTFVEIVGTVVDVTTIRQLIAIKMSDNLDLTVVDRAVKMAQEARFAELFTLP</sequence>
<accession>A0A9P7RQE4</accession>
<evidence type="ECO:0000313" key="4">
    <source>
        <dbReference type="EMBL" id="KAG7087592.1"/>
    </source>
</evidence>
<comment type="caution">
    <text evidence="4">The sequence shown here is derived from an EMBL/GenBank/DDBJ whole genome shotgun (WGS) entry which is preliminary data.</text>
</comment>
<evidence type="ECO:0000313" key="5">
    <source>
        <dbReference type="Proteomes" id="UP001049176"/>
    </source>
</evidence>
<evidence type="ECO:0000256" key="2">
    <source>
        <dbReference type="ARBA" id="ARBA00009761"/>
    </source>
</evidence>
<dbReference type="KEGG" id="more:E1B28_013545"/>
<dbReference type="AlphaFoldDB" id="A0A9P7RQE4"/>
<dbReference type="GO" id="GO:0006260">
    <property type="term" value="P:DNA replication"/>
    <property type="evidence" value="ECO:0007669"/>
    <property type="project" value="InterPro"/>
</dbReference>
<dbReference type="OrthoDB" id="188186at2759"/>
<dbReference type="EMBL" id="CM032189">
    <property type="protein sequence ID" value="KAG7087592.1"/>
    <property type="molecule type" value="Genomic_DNA"/>
</dbReference>
<gene>
    <name evidence="4" type="ORF">E1B28_013545</name>
</gene>
<dbReference type="GO" id="GO:0000724">
    <property type="term" value="P:double-strand break repair via homologous recombination"/>
    <property type="evidence" value="ECO:0007669"/>
    <property type="project" value="TreeGrafter"/>
</dbReference>
<dbReference type="RefSeq" id="XP_043004063.1">
    <property type="nucleotide sequence ID" value="XM_043158709.1"/>
</dbReference>
<dbReference type="PANTHER" id="PTHR15114">
    <property type="entry name" value="REPLICATION PROTEIN A3"/>
    <property type="match status" value="1"/>
</dbReference>
<dbReference type="InterPro" id="IPR012340">
    <property type="entry name" value="NA-bd_OB-fold"/>
</dbReference>
<dbReference type="InterPro" id="IPR013970">
    <property type="entry name" value="Rfa2"/>
</dbReference>
<dbReference type="Pfam" id="PF08661">
    <property type="entry name" value="Rep_fac-A_3"/>
    <property type="match status" value="1"/>
</dbReference>
<evidence type="ECO:0000256" key="1">
    <source>
        <dbReference type="ARBA" id="ARBA00004123"/>
    </source>
</evidence>
<dbReference type="GO" id="GO:0006284">
    <property type="term" value="P:base-excision repair"/>
    <property type="evidence" value="ECO:0007669"/>
    <property type="project" value="TreeGrafter"/>
</dbReference>
<dbReference type="GO" id="GO:0035861">
    <property type="term" value="C:site of double-strand break"/>
    <property type="evidence" value="ECO:0007669"/>
    <property type="project" value="TreeGrafter"/>
</dbReference>
<dbReference type="GO" id="GO:0006289">
    <property type="term" value="P:nucleotide-excision repair"/>
    <property type="evidence" value="ECO:0007669"/>
    <property type="project" value="TreeGrafter"/>
</dbReference>
<comment type="subcellular location">
    <subcellularLocation>
        <location evidence="1">Nucleus</location>
    </subcellularLocation>
</comment>
<dbReference type="SUPFAM" id="SSF50249">
    <property type="entry name" value="Nucleic acid-binding proteins"/>
    <property type="match status" value="1"/>
</dbReference>
<dbReference type="GO" id="GO:0003697">
    <property type="term" value="F:single-stranded DNA binding"/>
    <property type="evidence" value="ECO:0007669"/>
    <property type="project" value="TreeGrafter"/>
</dbReference>
<dbReference type="GO" id="GO:0006298">
    <property type="term" value="P:mismatch repair"/>
    <property type="evidence" value="ECO:0007669"/>
    <property type="project" value="TreeGrafter"/>
</dbReference>
<keyword evidence="5" id="KW-1185">Reference proteome</keyword>
<dbReference type="GeneID" id="66082620"/>
<evidence type="ECO:0000256" key="3">
    <source>
        <dbReference type="ARBA" id="ARBA00023242"/>
    </source>
</evidence>
<dbReference type="Gene3D" id="2.40.50.140">
    <property type="entry name" value="Nucleic acid-binding proteins"/>
    <property type="match status" value="1"/>
</dbReference>
<organism evidence="4 5">
    <name type="scientific">Marasmius oreades</name>
    <name type="common">fairy-ring Marasmius</name>
    <dbReference type="NCBI Taxonomy" id="181124"/>
    <lineage>
        <taxon>Eukaryota</taxon>
        <taxon>Fungi</taxon>
        <taxon>Dikarya</taxon>
        <taxon>Basidiomycota</taxon>
        <taxon>Agaricomycotina</taxon>
        <taxon>Agaricomycetes</taxon>
        <taxon>Agaricomycetidae</taxon>
        <taxon>Agaricales</taxon>
        <taxon>Marasmiineae</taxon>
        <taxon>Marasmiaceae</taxon>
        <taxon>Marasmius</taxon>
    </lineage>
</organism>